<dbReference type="Proteomes" id="UP000440096">
    <property type="component" value="Unassembled WGS sequence"/>
</dbReference>
<evidence type="ECO:0000256" key="1">
    <source>
        <dbReference type="SAM" id="MobiDB-lite"/>
    </source>
</evidence>
<protein>
    <submittedName>
        <fullName evidence="3">DUF4307 domain-containing protein</fullName>
    </submittedName>
</protein>
<dbReference type="InterPro" id="IPR025443">
    <property type="entry name" value="DUF4307"/>
</dbReference>
<feature type="region of interest" description="Disordered" evidence="1">
    <location>
        <begin position="38"/>
        <end position="58"/>
    </location>
</feature>
<feature type="transmembrane region" description="Helical" evidence="2">
    <location>
        <begin position="75"/>
        <end position="96"/>
    </location>
</feature>
<sequence length="193" mass="21152">MGVHRHQPQGLGNPRVIFHHWRNDPFSTAIPALADTRSTPIVPRGTTRRSRRPGLTTRALPEGRYGAARRPPQRWLRWLFTAVALVVSAAVAWIAYLNLGPAPIDAERVSFAELPGNAMSVTINVTRDDPAKPGVCIVRLRDLSGAESGRKEVFVPAGDNHSRQTTVVRSIDPPVTADVFGCSYEVPAYLSSR</sequence>
<keyword evidence="2" id="KW-0812">Transmembrane</keyword>
<keyword evidence="2" id="KW-1133">Transmembrane helix</keyword>
<keyword evidence="2" id="KW-0472">Membrane</keyword>
<evidence type="ECO:0000256" key="2">
    <source>
        <dbReference type="SAM" id="Phobius"/>
    </source>
</evidence>
<dbReference type="AlphaFoldDB" id="A0A6N7Z2P6"/>
<dbReference type="Pfam" id="PF14155">
    <property type="entry name" value="DUF4307"/>
    <property type="match status" value="1"/>
</dbReference>
<accession>A0A6N7Z2P6</accession>
<dbReference type="EMBL" id="WMBA01000010">
    <property type="protein sequence ID" value="MTD54230.1"/>
    <property type="molecule type" value="Genomic_DNA"/>
</dbReference>
<reference evidence="3 4" key="1">
    <citation type="submission" date="2019-11" db="EMBL/GenBank/DDBJ databases">
        <title>Draft genome of Amycolatopsis RM579.</title>
        <authorList>
            <person name="Duangmal K."/>
            <person name="Mingma R."/>
        </authorList>
    </citation>
    <scope>NUCLEOTIDE SEQUENCE [LARGE SCALE GENOMIC DNA]</scope>
    <source>
        <strain evidence="3 4">RM579</strain>
    </source>
</reference>
<organism evidence="3 4">
    <name type="scientific">Amycolatopsis pithecellobii</name>
    <dbReference type="NCBI Taxonomy" id="664692"/>
    <lineage>
        <taxon>Bacteria</taxon>
        <taxon>Bacillati</taxon>
        <taxon>Actinomycetota</taxon>
        <taxon>Actinomycetes</taxon>
        <taxon>Pseudonocardiales</taxon>
        <taxon>Pseudonocardiaceae</taxon>
        <taxon>Amycolatopsis</taxon>
    </lineage>
</organism>
<proteinExistence type="predicted"/>
<evidence type="ECO:0000313" key="4">
    <source>
        <dbReference type="Proteomes" id="UP000440096"/>
    </source>
</evidence>
<comment type="caution">
    <text evidence="3">The sequence shown here is derived from an EMBL/GenBank/DDBJ whole genome shotgun (WGS) entry which is preliminary data.</text>
</comment>
<name>A0A6N7Z2P6_9PSEU</name>
<dbReference type="OrthoDB" id="4425882at2"/>
<evidence type="ECO:0000313" key="3">
    <source>
        <dbReference type="EMBL" id="MTD54230.1"/>
    </source>
</evidence>
<keyword evidence="4" id="KW-1185">Reference proteome</keyword>
<gene>
    <name evidence="3" type="ORF">GKO32_09610</name>
</gene>